<protein>
    <submittedName>
        <fullName evidence="3">Sulfatase</fullName>
    </submittedName>
</protein>
<dbReference type="EMBL" id="JACLHY010000022">
    <property type="protein sequence ID" value="MBC8769798.1"/>
    <property type="molecule type" value="Genomic_DNA"/>
</dbReference>
<dbReference type="Gene3D" id="3.40.720.10">
    <property type="entry name" value="Alkaline Phosphatase, subunit A"/>
    <property type="match status" value="1"/>
</dbReference>
<feature type="signal peptide" evidence="1">
    <location>
        <begin position="1"/>
        <end position="26"/>
    </location>
</feature>
<evidence type="ECO:0000313" key="4">
    <source>
        <dbReference type="Proteomes" id="UP000618952"/>
    </source>
</evidence>
<gene>
    <name evidence="3" type="ORF">H4O18_17495</name>
</gene>
<keyword evidence="1" id="KW-0732">Signal</keyword>
<sequence>MNKLKITFLSTITFLWIMLSCNPAKKQVESSPPNILFCIADDATFKHMGAYGSSWVKTPTFDRIAEQGLLFTNAYTPNAKCAPSRSCIVTGRNSWQLEEAGNHWSYFPTKFKTYAETLSDNGYHVGLTAKGLAPTVALTESGKQRLVLGKEFNEKKTTPPTTAMSNIDYAANFIEFLNEKTEDKPFCFWYGGFEPHREYEYGSGINKGNKKLEDVDEVMGFWPDTEAVRTDMLDYAYEIEYFDSHLERMLKTLEERGMLDNTIVIVTSDNGMPFPRVKGQAYEYSNHLPLAIMWKDGIKQPGRNINDFVSFIDFAPTFLELAGIEQSKSQMQPIEGRSLTDILYSDNGENISADRDYVLIGKERHDVGRPNDVGYPIRGIRKGDYLLVLNFETDRWPAGNPETGYLNTDGGATKTQILNDRRKMGSNKYWDLCFGKRPYKELYNVVEDPFCINNLIDQPGLLETAGNLETQLIEELKKQKDPRMFGNGHVFDEYMYANEADRNFYERQMKGENPKAGWTNKTDIESAEMMQVLK</sequence>
<feature type="domain" description="Sulfatase N-terminal" evidence="2">
    <location>
        <begin position="33"/>
        <end position="324"/>
    </location>
</feature>
<evidence type="ECO:0000313" key="3">
    <source>
        <dbReference type="EMBL" id="MBC8769798.1"/>
    </source>
</evidence>
<dbReference type="Proteomes" id="UP000618952">
    <property type="component" value="Unassembled WGS sequence"/>
</dbReference>
<proteinExistence type="predicted"/>
<name>A0ABR7QRI3_9FLAO</name>
<evidence type="ECO:0000259" key="2">
    <source>
        <dbReference type="Pfam" id="PF00884"/>
    </source>
</evidence>
<dbReference type="PANTHER" id="PTHR43751">
    <property type="entry name" value="SULFATASE"/>
    <property type="match status" value="1"/>
</dbReference>
<dbReference type="InterPro" id="IPR052701">
    <property type="entry name" value="GAG_Ulvan_Degrading_Sulfatases"/>
</dbReference>
<dbReference type="PROSITE" id="PS51257">
    <property type="entry name" value="PROKAR_LIPOPROTEIN"/>
    <property type="match status" value="1"/>
</dbReference>
<dbReference type="RefSeq" id="WP_187586991.1">
    <property type="nucleotide sequence ID" value="NZ_JACLHY010000022.1"/>
</dbReference>
<dbReference type="CDD" id="cd16027">
    <property type="entry name" value="SGSH"/>
    <property type="match status" value="1"/>
</dbReference>
<dbReference type="PANTHER" id="PTHR43751:SF1">
    <property type="entry name" value="SULFATASE ATSG-RELATED"/>
    <property type="match status" value="1"/>
</dbReference>
<comment type="caution">
    <text evidence="3">The sequence shown here is derived from an EMBL/GenBank/DDBJ whole genome shotgun (WGS) entry which is preliminary data.</text>
</comment>
<dbReference type="SUPFAM" id="SSF53649">
    <property type="entry name" value="Alkaline phosphatase-like"/>
    <property type="match status" value="1"/>
</dbReference>
<dbReference type="InterPro" id="IPR000917">
    <property type="entry name" value="Sulfatase_N"/>
</dbReference>
<evidence type="ECO:0000256" key="1">
    <source>
        <dbReference type="SAM" id="SignalP"/>
    </source>
</evidence>
<organism evidence="3 4">
    <name type="scientific">Arenibacter arenosicollis</name>
    <dbReference type="NCBI Taxonomy" id="2762274"/>
    <lineage>
        <taxon>Bacteria</taxon>
        <taxon>Pseudomonadati</taxon>
        <taxon>Bacteroidota</taxon>
        <taxon>Flavobacteriia</taxon>
        <taxon>Flavobacteriales</taxon>
        <taxon>Flavobacteriaceae</taxon>
        <taxon>Arenibacter</taxon>
    </lineage>
</organism>
<feature type="chain" id="PRO_5046973772" evidence="1">
    <location>
        <begin position="27"/>
        <end position="534"/>
    </location>
</feature>
<dbReference type="Pfam" id="PF00884">
    <property type="entry name" value="Sulfatase"/>
    <property type="match status" value="1"/>
</dbReference>
<keyword evidence="4" id="KW-1185">Reference proteome</keyword>
<accession>A0ABR7QRI3</accession>
<reference evidence="3 4" key="1">
    <citation type="submission" date="2020-08" db="EMBL/GenBank/DDBJ databases">
        <title>Arenibacter gaetbuli sp. nov., isolated from a sand dune.</title>
        <authorList>
            <person name="Park S."/>
            <person name="Yoon J.-H."/>
        </authorList>
    </citation>
    <scope>NUCLEOTIDE SEQUENCE [LARGE SCALE GENOMIC DNA]</scope>
    <source>
        <strain evidence="3 4">BSSL-BM3</strain>
    </source>
</reference>
<dbReference type="InterPro" id="IPR017850">
    <property type="entry name" value="Alkaline_phosphatase_core_sf"/>
</dbReference>